<evidence type="ECO:0000259" key="6">
    <source>
        <dbReference type="Pfam" id="PF14322"/>
    </source>
</evidence>
<comment type="caution">
    <text evidence="7">The sequence shown here is derived from an EMBL/GenBank/DDBJ whole genome shotgun (WGS) entry which is preliminary data.</text>
</comment>
<keyword evidence="3" id="KW-0472">Membrane</keyword>
<keyword evidence="4" id="KW-0998">Cell outer membrane</keyword>
<protein>
    <recommendedName>
        <fullName evidence="8">RagB/SusD domain-containing protein</fullName>
    </recommendedName>
</protein>
<dbReference type="SUPFAM" id="SSF48452">
    <property type="entry name" value="TPR-like"/>
    <property type="match status" value="1"/>
</dbReference>
<dbReference type="InterPro" id="IPR011990">
    <property type="entry name" value="TPR-like_helical_dom_sf"/>
</dbReference>
<dbReference type="Pfam" id="PF14322">
    <property type="entry name" value="SusD-like_3"/>
    <property type="match status" value="1"/>
</dbReference>
<dbReference type="EMBL" id="LAZR01003382">
    <property type="protein sequence ID" value="KKN18924.1"/>
    <property type="molecule type" value="Genomic_DNA"/>
</dbReference>
<dbReference type="InterPro" id="IPR033985">
    <property type="entry name" value="SusD-like_N"/>
</dbReference>
<evidence type="ECO:0000259" key="5">
    <source>
        <dbReference type="Pfam" id="PF07980"/>
    </source>
</evidence>
<organism evidence="7">
    <name type="scientific">marine sediment metagenome</name>
    <dbReference type="NCBI Taxonomy" id="412755"/>
    <lineage>
        <taxon>unclassified sequences</taxon>
        <taxon>metagenomes</taxon>
        <taxon>ecological metagenomes</taxon>
    </lineage>
</organism>
<evidence type="ECO:0000256" key="4">
    <source>
        <dbReference type="ARBA" id="ARBA00023237"/>
    </source>
</evidence>
<dbReference type="PROSITE" id="PS51257">
    <property type="entry name" value="PROKAR_LIPOPROTEIN"/>
    <property type="match status" value="1"/>
</dbReference>
<proteinExistence type="predicted"/>
<evidence type="ECO:0008006" key="8">
    <source>
        <dbReference type="Google" id="ProtNLM"/>
    </source>
</evidence>
<gene>
    <name evidence="7" type="ORF">LCGC14_0950900</name>
</gene>
<dbReference type="AlphaFoldDB" id="A0A0F9NLZ9"/>
<reference evidence="7" key="1">
    <citation type="journal article" date="2015" name="Nature">
        <title>Complex archaea that bridge the gap between prokaryotes and eukaryotes.</title>
        <authorList>
            <person name="Spang A."/>
            <person name="Saw J.H."/>
            <person name="Jorgensen S.L."/>
            <person name="Zaremba-Niedzwiedzka K."/>
            <person name="Martijn J."/>
            <person name="Lind A.E."/>
            <person name="van Eijk R."/>
            <person name="Schleper C."/>
            <person name="Guy L."/>
            <person name="Ettema T.J."/>
        </authorList>
    </citation>
    <scope>NUCLEOTIDE SEQUENCE</scope>
</reference>
<evidence type="ECO:0000256" key="1">
    <source>
        <dbReference type="ARBA" id="ARBA00004442"/>
    </source>
</evidence>
<dbReference type="InterPro" id="IPR012944">
    <property type="entry name" value="SusD_RagB_dom"/>
</dbReference>
<dbReference type="Gene3D" id="1.25.40.390">
    <property type="match status" value="1"/>
</dbReference>
<dbReference type="Pfam" id="PF07980">
    <property type="entry name" value="SusD_RagB"/>
    <property type="match status" value="1"/>
</dbReference>
<evidence type="ECO:0000256" key="3">
    <source>
        <dbReference type="ARBA" id="ARBA00023136"/>
    </source>
</evidence>
<sequence length="503" mass="55909">MKEMKIIQLKNIFLVLLTALIAGSCTLEENLSEAKLDPSALNSPEALEAAVAGMYRQFEGAMRWNQCWIRSYGGDDVTTHSGLNKQGFRDSDRMEMTSLTAGIELSYEPAYTVIKEANNILANEANFATDGGDGVNGLLGEAYFLRAFNYFSLTRTFGNVPLILSTDILGNVELQRAELIDIYSQIENDLLMAERLLPDQYPGVPAAIRPNNGSARAYLAKLYMHWAGWPLKDSSKYAMAASSAKTVIDNAGAHGFALVADMGTLWSIADENRFSSEIVFGLGHAQLLGNEFANRHTGRLGYPGDVQGWSENFAEIAFFEDFPEGDRKEDTYRTDVDFNGDSINWKDFENESHPMFLKVTGYQDEIRTNNSVTSMTTYNMRFADLLLYYAEAVGRSGGTSGDAWEALNKVRRRANGLPVDTPDASVDLTSGDLAEFAYTERKWELAGEFKRWDDLTRMERVAEALGNRSSEELVGPVTGDTSPANYFAEIPEEELIRSPQLRN</sequence>
<evidence type="ECO:0000313" key="7">
    <source>
        <dbReference type="EMBL" id="KKN18924.1"/>
    </source>
</evidence>
<dbReference type="GO" id="GO:0009279">
    <property type="term" value="C:cell outer membrane"/>
    <property type="evidence" value="ECO:0007669"/>
    <property type="project" value="UniProtKB-SubCell"/>
</dbReference>
<keyword evidence="2" id="KW-0732">Signal</keyword>
<feature type="domain" description="RagB/SusD" evidence="5">
    <location>
        <begin position="344"/>
        <end position="464"/>
    </location>
</feature>
<accession>A0A0F9NLZ9</accession>
<feature type="domain" description="SusD-like N-terminal" evidence="6">
    <location>
        <begin position="34"/>
        <end position="224"/>
    </location>
</feature>
<comment type="subcellular location">
    <subcellularLocation>
        <location evidence="1">Cell outer membrane</location>
    </subcellularLocation>
</comment>
<evidence type="ECO:0000256" key="2">
    <source>
        <dbReference type="ARBA" id="ARBA00022729"/>
    </source>
</evidence>
<name>A0A0F9NLZ9_9ZZZZ</name>